<accession>A0A1T5JBD8</accession>
<protein>
    <submittedName>
        <fullName evidence="1">Uncharacterized protein</fullName>
    </submittedName>
</protein>
<dbReference type="EMBL" id="FUZV01000001">
    <property type="protein sequence ID" value="SKC48731.1"/>
    <property type="molecule type" value="Genomic_DNA"/>
</dbReference>
<sequence>MARNFGRFASVPIGPQLAVQGAGLVLTTNAVAVGQARQGRSDIAISTGTRGAEFAFWGDDAVSAIVGVVPGVSAVNQSPTAAGVGWRLATGEVGSPSGNLATGLPAVVAGDIVGVRVAVGSPSTITFYRNGIQVWSGTYALGVGLVFAVSLTATKAGGLNCAVNSGQWQAQSPAAQAGWYSDAAGLAPVRVADYDFLSASSDSPAHARYEGLIADGLLVAAEIGFWPWGGEMPANSASASCSIVDGDGMLDAIAAQDFGGVAVAVRSGTVDGTVAAAATVARFVLDRIDITGEGAKSIVLRDAHDDLDQTLARGVFLPNIPTLAWSPLPVVIGAVASVPGLPVNTDGTAIYLSSRALASVDVVMDRGDIMEGGTFAVSPDQQQLEMYSPPVGPVVADVSTIGAGPAPATLLQALTAIFSAIGKASWSSADAAAIDAATGYAGVGYYNSDGATVREALAAILPSYGAWWWQDADGTLRFARVVPPEAYSGTLAFDLDRSDAVDDVVSTPDRAPNLTRRMAYRPNAQALGASDLVTDLVDVPQSRRDQLTALWRGQAYAAGPLAAQYTHADSADPFVSCFWREQDAQAEIDRVVDLYKVPRALYVWRIADPALAPKPGQIGRITHPRFGLAAGKKVLVRAVTRNPATGDCTLTFWG</sequence>
<evidence type="ECO:0000313" key="1">
    <source>
        <dbReference type="EMBL" id="SKC48731.1"/>
    </source>
</evidence>
<proteinExistence type="predicted"/>
<gene>
    <name evidence="1" type="ORF">SAMN06296058_0678</name>
</gene>
<organism evidence="1 2">
    <name type="scientific">Pseudoxanthomonas indica</name>
    <dbReference type="NCBI Taxonomy" id="428993"/>
    <lineage>
        <taxon>Bacteria</taxon>
        <taxon>Pseudomonadati</taxon>
        <taxon>Pseudomonadota</taxon>
        <taxon>Gammaproteobacteria</taxon>
        <taxon>Lysobacterales</taxon>
        <taxon>Lysobacteraceae</taxon>
        <taxon>Pseudoxanthomonas</taxon>
    </lineage>
</organism>
<keyword evidence="2" id="KW-1185">Reference proteome</keyword>
<reference evidence="1 2" key="1">
    <citation type="submission" date="2017-02" db="EMBL/GenBank/DDBJ databases">
        <authorList>
            <person name="Peterson S.W."/>
        </authorList>
    </citation>
    <scope>NUCLEOTIDE SEQUENCE [LARGE SCALE GENOMIC DNA]</scope>
    <source>
        <strain evidence="1 2">P15</strain>
    </source>
</reference>
<dbReference type="STRING" id="428993.SAMN06296058_0678"/>
<evidence type="ECO:0000313" key="2">
    <source>
        <dbReference type="Proteomes" id="UP000190341"/>
    </source>
</evidence>
<dbReference type="RefSeq" id="WP_079723057.1">
    <property type="nucleotide sequence ID" value="NZ_BMCL01000003.1"/>
</dbReference>
<dbReference type="Proteomes" id="UP000190341">
    <property type="component" value="Unassembled WGS sequence"/>
</dbReference>
<dbReference type="AlphaFoldDB" id="A0A1T5JBD8"/>
<dbReference type="OrthoDB" id="6047754at2"/>
<name>A0A1T5JBD8_9GAMM</name>